<evidence type="ECO:0000313" key="2">
    <source>
        <dbReference type="Proteomes" id="UP000306813"/>
    </source>
</evidence>
<name>A0AAX2UHA4_9BACT</name>
<gene>
    <name evidence="1" type="ORF">FDW42_07275</name>
</gene>
<accession>A0AAX2UHA4</accession>
<protein>
    <submittedName>
        <fullName evidence="1">Uncharacterized protein</fullName>
    </submittedName>
</protein>
<evidence type="ECO:0000313" key="1">
    <source>
        <dbReference type="EMBL" id="TNB56483.1"/>
    </source>
</evidence>
<comment type="caution">
    <text evidence="1">The sequence shown here is derived from an EMBL/GenBank/DDBJ whole genome shotgun (WGS) entry which is preliminary data.</text>
</comment>
<dbReference type="KEGG" id="chv:CHELV3228_0841"/>
<dbReference type="AlphaFoldDB" id="A0AAX2UHA4"/>
<dbReference type="GeneID" id="52036746"/>
<sequence length="103" mass="11653">MALIEVCGKLIDTKIKFSGKPALDFAIVALEKEKIRQKEEEKKAISIEYSEEYLSIKTSKAWLSQESGENTTQEVENPQKSRKATSTLEVAYSKVNLKLDMLI</sequence>
<organism evidence="1 2">
    <name type="scientific">Campylobacter helveticus</name>
    <dbReference type="NCBI Taxonomy" id="28898"/>
    <lineage>
        <taxon>Bacteria</taxon>
        <taxon>Pseudomonadati</taxon>
        <taxon>Campylobacterota</taxon>
        <taxon>Epsilonproteobacteria</taxon>
        <taxon>Campylobacterales</taxon>
        <taxon>Campylobacteraceae</taxon>
        <taxon>Campylobacter</taxon>
    </lineage>
</organism>
<dbReference type="Proteomes" id="UP000306813">
    <property type="component" value="Unassembled WGS sequence"/>
</dbReference>
<dbReference type="RefSeq" id="WP_082199687.1">
    <property type="nucleotide sequence ID" value="NZ_CP020478.1"/>
</dbReference>
<proteinExistence type="predicted"/>
<dbReference type="EMBL" id="VDBS01000054">
    <property type="protein sequence ID" value="TNB56483.1"/>
    <property type="molecule type" value="Genomic_DNA"/>
</dbReference>
<reference evidence="1 2" key="1">
    <citation type="submission" date="2019-05" db="EMBL/GenBank/DDBJ databases">
        <title>Draft genomes of eight strains of Campylobacter helveticus isolated from cats and a dog in New Zealand.</title>
        <authorList>
            <person name="Bojanic K."/>
            <person name="Midwinter A.C."/>
            <person name="Biggs P.J."/>
            <person name="Acke E."/>
            <person name="Cornelius A.J."/>
            <person name="Marshall J.C."/>
        </authorList>
    </citation>
    <scope>NUCLEOTIDE SEQUENCE [LARGE SCALE GENOMIC DNA]</scope>
    <source>
        <strain evidence="1 2">ACP123b</strain>
    </source>
</reference>